<gene>
    <name evidence="5" type="ORF">ENS19_04830</name>
</gene>
<keyword evidence="2" id="KW-0479">Metal-binding</keyword>
<dbReference type="Gene3D" id="3.30.479.10">
    <property type="entry name" value="6-pyruvoyl tetrahydropterin synthase/QueD"/>
    <property type="match status" value="1"/>
</dbReference>
<evidence type="ECO:0000256" key="2">
    <source>
        <dbReference type="ARBA" id="ARBA00022723"/>
    </source>
</evidence>
<evidence type="ECO:0000313" key="5">
    <source>
        <dbReference type="EMBL" id="HFK20591.1"/>
    </source>
</evidence>
<dbReference type="PANTHER" id="PTHR12589">
    <property type="entry name" value="PYRUVOYL TETRAHYDROBIOPTERIN SYNTHASE"/>
    <property type="match status" value="1"/>
</dbReference>
<name>A0A7C3ILL3_9CREN</name>
<dbReference type="PANTHER" id="PTHR12589:SF7">
    <property type="entry name" value="6-PYRUVOYL TETRAHYDROBIOPTERIN SYNTHASE"/>
    <property type="match status" value="1"/>
</dbReference>
<dbReference type="GO" id="GO:0046872">
    <property type="term" value="F:metal ion binding"/>
    <property type="evidence" value="ECO:0007669"/>
    <property type="project" value="UniProtKB-KW"/>
</dbReference>
<comment type="cofactor">
    <cofactor evidence="1">
        <name>Zn(2+)</name>
        <dbReference type="ChEBI" id="CHEBI:29105"/>
    </cofactor>
</comment>
<protein>
    <submittedName>
        <fullName evidence="5">Response regulator</fullName>
    </submittedName>
</protein>
<dbReference type="AlphaFoldDB" id="A0A7C3ILL3"/>
<organism evidence="5">
    <name type="scientific">Candidatus Methanomethylicus mesodigestus</name>
    <dbReference type="NCBI Taxonomy" id="1867258"/>
    <lineage>
        <taxon>Archaea</taxon>
        <taxon>Thermoproteota</taxon>
        <taxon>Methanosuratincolia</taxon>
        <taxon>Candidatus Methanomethylicales</taxon>
        <taxon>Candidatus Methanomethylicaceae</taxon>
        <taxon>Candidatus Methanomethylicus</taxon>
    </lineage>
</organism>
<keyword evidence="4" id="KW-0456">Lyase</keyword>
<dbReference type="Pfam" id="PF01242">
    <property type="entry name" value="PTPS"/>
    <property type="match status" value="1"/>
</dbReference>
<evidence type="ECO:0000256" key="1">
    <source>
        <dbReference type="ARBA" id="ARBA00001947"/>
    </source>
</evidence>
<dbReference type="EMBL" id="DSTX01000007">
    <property type="protein sequence ID" value="HFK20591.1"/>
    <property type="molecule type" value="Genomic_DNA"/>
</dbReference>
<dbReference type="InterPro" id="IPR038418">
    <property type="entry name" value="6-PTP_synth/QueD_sf"/>
</dbReference>
<proteinExistence type="predicted"/>
<sequence>MMSPGPPQKAQCSIFVEDSFDYSHFLPESEKCSPLHGHTSSVKLELYGGIGQSGMILDFAVAKDALKSTLSAFDHKLVASRKYAVERKNEGLIEIHHGKYLFIVPSDHVFLIEGEGTSEELALVAAERLARSLPSNVESFRITFTEGLGKGSTISMGLKRA</sequence>
<accession>A0A7C3ILL3</accession>
<keyword evidence="3" id="KW-0862">Zinc</keyword>
<dbReference type="GO" id="GO:0016829">
    <property type="term" value="F:lyase activity"/>
    <property type="evidence" value="ECO:0007669"/>
    <property type="project" value="UniProtKB-KW"/>
</dbReference>
<evidence type="ECO:0000256" key="4">
    <source>
        <dbReference type="ARBA" id="ARBA00023239"/>
    </source>
</evidence>
<comment type="caution">
    <text evidence="5">The sequence shown here is derived from an EMBL/GenBank/DDBJ whole genome shotgun (WGS) entry which is preliminary data.</text>
</comment>
<dbReference type="SUPFAM" id="SSF55620">
    <property type="entry name" value="Tetrahydrobiopterin biosynthesis enzymes-like"/>
    <property type="match status" value="1"/>
</dbReference>
<dbReference type="InterPro" id="IPR007115">
    <property type="entry name" value="6-PTP_synth/QueD"/>
</dbReference>
<reference evidence="5" key="1">
    <citation type="journal article" date="2020" name="mSystems">
        <title>Genome- and Community-Level Interaction Insights into Carbon Utilization and Element Cycling Functions of Hydrothermarchaeota in Hydrothermal Sediment.</title>
        <authorList>
            <person name="Zhou Z."/>
            <person name="Liu Y."/>
            <person name="Xu W."/>
            <person name="Pan J."/>
            <person name="Luo Z.H."/>
            <person name="Li M."/>
        </authorList>
    </citation>
    <scope>NUCLEOTIDE SEQUENCE [LARGE SCALE GENOMIC DNA]</scope>
    <source>
        <strain evidence="5">SpSt-468</strain>
    </source>
</reference>
<evidence type="ECO:0000256" key="3">
    <source>
        <dbReference type="ARBA" id="ARBA00022833"/>
    </source>
</evidence>